<evidence type="ECO:0000256" key="1">
    <source>
        <dbReference type="ARBA" id="ARBA00001961"/>
    </source>
</evidence>
<dbReference type="InterPro" id="IPR006620">
    <property type="entry name" value="Pro_4_hyd_alph"/>
</dbReference>
<reference evidence="9 10" key="1">
    <citation type="submission" date="2020-02" db="EMBL/GenBank/DDBJ databases">
        <title>Synteny-based analysis reveals conserved mechanism for high triclosan tolerance in Pseudomonas, as well as instances of horizontal transfer.</title>
        <authorList>
            <person name="Mcfarland A.G."/>
            <person name="Bertucci H.K."/>
            <person name="Litmann E."/>
            <person name="Shen J."/>
            <person name="Huttenhower C."/>
            <person name="Hartmann E.M."/>
        </authorList>
    </citation>
    <scope>NUCLEOTIDE SEQUENCE [LARGE SCALE GENOMIC DNA]</scope>
    <source>
        <strain evidence="9 10">115A1</strain>
    </source>
</reference>
<proteinExistence type="inferred from homology"/>
<keyword evidence="2 7" id="KW-0479">Metal-binding</keyword>
<feature type="binding site" evidence="7">
    <location>
        <position position="98"/>
    </location>
    <ligand>
        <name>Fe cation</name>
        <dbReference type="ChEBI" id="CHEBI:24875"/>
    </ligand>
</feature>
<feature type="binding site" evidence="7">
    <location>
        <position position="96"/>
    </location>
    <ligand>
        <name>Fe cation</name>
        <dbReference type="ChEBI" id="CHEBI:24875"/>
    </ligand>
</feature>
<dbReference type="Gene3D" id="2.60.120.620">
    <property type="entry name" value="q2cbj1_9rhob like domain"/>
    <property type="match status" value="1"/>
</dbReference>
<gene>
    <name evidence="9" type="ORF">G7026_00820</name>
</gene>
<evidence type="ECO:0000256" key="6">
    <source>
        <dbReference type="ARBA" id="ARBA00023004"/>
    </source>
</evidence>
<dbReference type="PANTHER" id="PTHR41536">
    <property type="entry name" value="PKHD-TYPE HYDROXYLASE YBIX"/>
    <property type="match status" value="1"/>
</dbReference>
<name>A0ABR5YVE0_9GAMM</name>
<feature type="binding site" evidence="7">
    <location>
        <position position="159"/>
    </location>
    <ligand>
        <name>Fe cation</name>
        <dbReference type="ChEBI" id="CHEBI:24875"/>
    </ligand>
</feature>
<dbReference type="RefSeq" id="WP_181068742.1">
    <property type="nucleotide sequence ID" value="NZ_JAAMRF010000001.1"/>
</dbReference>
<dbReference type="InterPro" id="IPR041097">
    <property type="entry name" value="PKHD_C"/>
</dbReference>
<keyword evidence="10" id="KW-1185">Reference proteome</keyword>
<comment type="caution">
    <text evidence="9">The sequence shown here is derived from an EMBL/GenBank/DDBJ whole genome shotgun (WGS) entry which is preliminary data.</text>
</comment>
<keyword evidence="6 7" id="KW-0408">Iron</keyword>
<comment type="cofactor">
    <cofactor evidence="7">
        <name>Fe(2+)</name>
        <dbReference type="ChEBI" id="CHEBI:29033"/>
    </cofactor>
    <text evidence="7">Binds 1 Fe(2+) ion per subunit.</text>
</comment>
<feature type="binding site" evidence="7">
    <location>
        <position position="169"/>
    </location>
    <ligand>
        <name>2-oxoglutarate</name>
        <dbReference type="ChEBI" id="CHEBI:16810"/>
    </ligand>
</feature>
<dbReference type="NCBIfam" id="NF003974">
    <property type="entry name" value="PRK05467.1-3"/>
    <property type="match status" value="1"/>
</dbReference>
<evidence type="ECO:0000313" key="10">
    <source>
        <dbReference type="Proteomes" id="UP000786387"/>
    </source>
</evidence>
<evidence type="ECO:0000259" key="8">
    <source>
        <dbReference type="PROSITE" id="PS51471"/>
    </source>
</evidence>
<organism evidence="9 10">
    <name type="scientific">Stutzerimonas azotifigens</name>
    <dbReference type="NCBI Taxonomy" id="291995"/>
    <lineage>
        <taxon>Bacteria</taxon>
        <taxon>Pseudomonadati</taxon>
        <taxon>Pseudomonadota</taxon>
        <taxon>Gammaproteobacteria</taxon>
        <taxon>Pseudomonadales</taxon>
        <taxon>Pseudomonadaceae</taxon>
        <taxon>Stutzerimonas</taxon>
    </lineage>
</organism>
<dbReference type="Pfam" id="PF13640">
    <property type="entry name" value="2OG-FeII_Oxy_3"/>
    <property type="match status" value="1"/>
</dbReference>
<dbReference type="GO" id="GO:0051213">
    <property type="term" value="F:dioxygenase activity"/>
    <property type="evidence" value="ECO:0007669"/>
    <property type="project" value="UniProtKB-KW"/>
</dbReference>
<dbReference type="Pfam" id="PF18331">
    <property type="entry name" value="PKHD_C"/>
    <property type="match status" value="1"/>
</dbReference>
<dbReference type="Proteomes" id="UP000786387">
    <property type="component" value="Unassembled WGS sequence"/>
</dbReference>
<dbReference type="EMBL" id="JAAMRF010000001">
    <property type="protein sequence ID" value="MBA1271886.1"/>
    <property type="molecule type" value="Genomic_DNA"/>
</dbReference>
<evidence type="ECO:0000313" key="9">
    <source>
        <dbReference type="EMBL" id="MBA1271886.1"/>
    </source>
</evidence>
<sequence length="226" mass="25615">MLLRICNLFSLDELQTIRNALSNADWRDGKATAGYQSAKAKHNLQLAEDDPLAREISEAMLQRLWQHPQFMSAALPSKVFPPLFNRYTGGGAFGYHIDNAVRQVSASAERVRTDLSATLFLSEPDSYEGGELVIQDTYGTQRVKLDAGDLVLYPGTSLHKVEPVTRGERLASFFWIQSLVREDAQRTLLYELDQSIQQLNRDVPEHPSLIQLTGTYHNLLRRWVEV</sequence>
<dbReference type="PANTHER" id="PTHR41536:SF1">
    <property type="entry name" value="PKHD-TYPE HYDROXYLASE YBIX"/>
    <property type="match status" value="1"/>
</dbReference>
<evidence type="ECO:0000256" key="7">
    <source>
        <dbReference type="HAMAP-Rule" id="MF_00657"/>
    </source>
</evidence>
<dbReference type="HAMAP" id="MF_00657">
    <property type="entry name" value="Hydroxyl_YbiX"/>
    <property type="match status" value="1"/>
</dbReference>
<dbReference type="PROSITE" id="PS51471">
    <property type="entry name" value="FE2OG_OXY"/>
    <property type="match status" value="1"/>
</dbReference>
<feature type="domain" description="Fe2OG dioxygenase" evidence="8">
    <location>
        <begin position="78"/>
        <end position="178"/>
    </location>
</feature>
<keyword evidence="3 7" id="KW-0847">Vitamin C</keyword>
<keyword evidence="5 7" id="KW-0560">Oxidoreductase</keyword>
<evidence type="ECO:0000256" key="3">
    <source>
        <dbReference type="ARBA" id="ARBA00022896"/>
    </source>
</evidence>
<keyword evidence="4 7" id="KW-0223">Dioxygenase</keyword>
<evidence type="ECO:0000256" key="5">
    <source>
        <dbReference type="ARBA" id="ARBA00023002"/>
    </source>
</evidence>
<dbReference type="InterPro" id="IPR005123">
    <property type="entry name" value="Oxoglu/Fe-dep_dioxygenase_dom"/>
</dbReference>
<dbReference type="SMART" id="SM00702">
    <property type="entry name" value="P4Hc"/>
    <property type="match status" value="1"/>
</dbReference>
<dbReference type="InterPro" id="IPR023550">
    <property type="entry name" value="PKHD_hydroxylase"/>
</dbReference>
<dbReference type="InterPro" id="IPR044862">
    <property type="entry name" value="Pro_4_hyd_alph_FE2OG_OXY"/>
</dbReference>
<comment type="cofactor">
    <cofactor evidence="1 7">
        <name>L-ascorbate</name>
        <dbReference type="ChEBI" id="CHEBI:38290"/>
    </cofactor>
</comment>
<dbReference type="Gene3D" id="4.10.860.20">
    <property type="entry name" value="Rabenosyn, Rab binding domain"/>
    <property type="match status" value="1"/>
</dbReference>
<accession>A0ABR5YVE0</accession>
<protein>
    <submittedName>
        <fullName evidence="9">Fe2+-dependent dioxygenase</fullName>
    </submittedName>
</protein>
<dbReference type="NCBIfam" id="NF003975">
    <property type="entry name" value="PRK05467.1-4"/>
    <property type="match status" value="1"/>
</dbReference>
<evidence type="ECO:0000256" key="2">
    <source>
        <dbReference type="ARBA" id="ARBA00022723"/>
    </source>
</evidence>
<evidence type="ECO:0000256" key="4">
    <source>
        <dbReference type="ARBA" id="ARBA00022964"/>
    </source>
</evidence>